<protein>
    <submittedName>
        <fullName evidence="1">Uncharacterized protein</fullName>
    </submittedName>
</protein>
<dbReference type="Proteomes" id="UP000199045">
    <property type="component" value="Unassembled WGS sequence"/>
</dbReference>
<evidence type="ECO:0000313" key="1">
    <source>
        <dbReference type="EMBL" id="SDG89693.1"/>
    </source>
</evidence>
<dbReference type="AlphaFoldDB" id="A0A1G7Y008"/>
<reference evidence="1 2" key="1">
    <citation type="submission" date="2016-10" db="EMBL/GenBank/DDBJ databases">
        <authorList>
            <person name="de Groot N.N."/>
        </authorList>
    </citation>
    <scope>NUCLEOTIDE SEQUENCE [LARGE SCALE GENOMIC DNA]</scope>
    <source>
        <strain evidence="1 2">DSM 527</strain>
    </source>
</reference>
<sequence>MLLLSSIASAQEKNVAQFVIWEPKAGQAQTFETGYQQHLQWHATNNDPWDWYGWYFISGPRSGQFMDATVDHTWQDFDTPLKPAEDGADNKLHVYPFADLRAVMKLQKVISCGNNTGLQSRLLRMITLSVTNTKDAITITGKLKEQLHSSCLYLYKIVDGGDLNQLILLLGYTTYNEFGKDADFPEMLEQPDKQMPENVIQHITSETLVFKREMSRLH</sequence>
<proteinExistence type="predicted"/>
<organism evidence="1 2">
    <name type="scientific">Chitinophaga filiformis</name>
    <name type="common">Myxococcus filiformis</name>
    <name type="synonym">Flexibacter filiformis</name>
    <dbReference type="NCBI Taxonomy" id="104663"/>
    <lineage>
        <taxon>Bacteria</taxon>
        <taxon>Pseudomonadati</taxon>
        <taxon>Bacteroidota</taxon>
        <taxon>Chitinophagia</taxon>
        <taxon>Chitinophagales</taxon>
        <taxon>Chitinophagaceae</taxon>
        <taxon>Chitinophaga</taxon>
    </lineage>
</organism>
<dbReference type="EMBL" id="FNBN01000007">
    <property type="protein sequence ID" value="SDG89693.1"/>
    <property type="molecule type" value="Genomic_DNA"/>
</dbReference>
<accession>A0A1G7Y008</accession>
<gene>
    <name evidence="1" type="ORF">SAMN04488121_107149</name>
</gene>
<evidence type="ECO:0000313" key="2">
    <source>
        <dbReference type="Proteomes" id="UP000199045"/>
    </source>
</evidence>
<name>A0A1G7Y008_CHIFI</name>